<organism evidence="1 2">
    <name type="scientific">Shewanella benthica KT99</name>
    <dbReference type="NCBI Taxonomy" id="314608"/>
    <lineage>
        <taxon>Bacteria</taxon>
        <taxon>Pseudomonadati</taxon>
        <taxon>Pseudomonadota</taxon>
        <taxon>Gammaproteobacteria</taxon>
        <taxon>Alteromonadales</taxon>
        <taxon>Shewanellaceae</taxon>
        <taxon>Shewanella</taxon>
    </lineage>
</organism>
<evidence type="ECO:0000313" key="2">
    <source>
        <dbReference type="Proteomes" id="UP000005839"/>
    </source>
</evidence>
<gene>
    <name evidence="1" type="ORF">KT99_16976</name>
</gene>
<dbReference type="STRING" id="314608.KT99_16976"/>
<reference evidence="1 2" key="1">
    <citation type="submission" date="2007-10" db="EMBL/GenBank/DDBJ databases">
        <authorList>
            <person name="Yayanos A."/>
            <person name="Ferriera S."/>
            <person name="Johnson J."/>
            <person name="Kravitz S."/>
            <person name="Halpern A."/>
            <person name="Remington K."/>
            <person name="Beeson K."/>
            <person name="Tran B."/>
            <person name="Rogers Y.-H."/>
            <person name="Friedman R."/>
            <person name="Venter J.C."/>
        </authorList>
    </citation>
    <scope>NUCLEOTIDE SEQUENCE [LARGE SCALE GENOMIC DNA]</scope>
    <source>
        <strain evidence="1 2">KT99</strain>
    </source>
</reference>
<evidence type="ECO:0000313" key="1">
    <source>
        <dbReference type="EMBL" id="EDQ01209.1"/>
    </source>
</evidence>
<dbReference type="AlphaFoldDB" id="A9D657"/>
<proteinExistence type="predicted"/>
<dbReference type="Proteomes" id="UP000005839">
    <property type="component" value="Unassembled WGS sequence"/>
</dbReference>
<sequence>MGFDLLSCFLGLGLLLTVTKLNTSKKPKSAAINKNKATGSQRQNLVAENPLTAKVKGDAQ</sequence>
<dbReference type="EMBL" id="ABIC01000011">
    <property type="protein sequence ID" value="EDQ01209.1"/>
    <property type="molecule type" value="Genomic_DNA"/>
</dbReference>
<keyword evidence="2" id="KW-1185">Reference proteome</keyword>
<protein>
    <submittedName>
        <fullName evidence="1">Uncharacterized protein</fullName>
    </submittedName>
</protein>
<comment type="caution">
    <text evidence="1">The sequence shown here is derived from an EMBL/GenBank/DDBJ whole genome shotgun (WGS) entry which is preliminary data.</text>
</comment>
<accession>A9D657</accession>
<name>A9D657_9GAMM</name>